<evidence type="ECO:0000256" key="4">
    <source>
        <dbReference type="ARBA" id="ARBA00022692"/>
    </source>
</evidence>
<keyword evidence="3" id="KW-1003">Cell membrane</keyword>
<protein>
    <recommendedName>
        <fullName evidence="12">Flagellar protein</fullName>
    </recommendedName>
</protein>
<dbReference type="AlphaFoldDB" id="A0A381VV31"/>
<evidence type="ECO:0000256" key="3">
    <source>
        <dbReference type="ARBA" id="ARBA00022475"/>
    </source>
</evidence>
<dbReference type="GO" id="GO:0044781">
    <property type="term" value="P:bacterial-type flagellum organization"/>
    <property type="evidence" value="ECO:0007669"/>
    <property type="project" value="InterPro"/>
</dbReference>
<dbReference type="GO" id="GO:0005886">
    <property type="term" value="C:plasma membrane"/>
    <property type="evidence" value="ECO:0007669"/>
    <property type="project" value="UniProtKB-SubCell"/>
</dbReference>
<sequence>MPLVSVIASVLLPLGVEVEAKSGGVDYCPVVKCGVLGVGQSPGLESWVQLLGMLLLVLGLFAAFAWAVKRWRLLPQLRDAQHRLQILEVKSLGQRNSLMVVGYSEQRFLLGASSTGLALLSKLPLEKTDVALACDSEKASTTSGQPEPTGGFLPDLNRHIEKEGE</sequence>
<name>A0A381VV31_9ZZZZ</name>
<evidence type="ECO:0000256" key="8">
    <source>
        <dbReference type="ARBA" id="ARBA00037937"/>
    </source>
</evidence>
<accession>A0A381VV31</accession>
<feature type="transmembrane region" description="Helical" evidence="10">
    <location>
        <begin position="46"/>
        <end position="68"/>
    </location>
</feature>
<feature type="compositionally biased region" description="Basic and acidic residues" evidence="9">
    <location>
        <begin position="156"/>
        <end position="165"/>
    </location>
</feature>
<dbReference type="InterPro" id="IPR022781">
    <property type="entry name" value="Flagellar_biosynth_FliO"/>
</dbReference>
<evidence type="ECO:0000256" key="10">
    <source>
        <dbReference type="SAM" id="Phobius"/>
    </source>
</evidence>
<keyword evidence="6 10" id="KW-0472">Membrane</keyword>
<evidence type="ECO:0000256" key="6">
    <source>
        <dbReference type="ARBA" id="ARBA00023136"/>
    </source>
</evidence>
<keyword evidence="4 10" id="KW-0812">Transmembrane</keyword>
<feature type="region of interest" description="Disordered" evidence="9">
    <location>
        <begin position="136"/>
        <end position="165"/>
    </location>
</feature>
<dbReference type="Pfam" id="PF04347">
    <property type="entry name" value="FliO"/>
    <property type="match status" value="1"/>
</dbReference>
<evidence type="ECO:0000256" key="1">
    <source>
        <dbReference type="ARBA" id="ARBA00004117"/>
    </source>
</evidence>
<evidence type="ECO:0000313" key="11">
    <source>
        <dbReference type="EMBL" id="SVA44134.1"/>
    </source>
</evidence>
<dbReference type="GO" id="GO:0009425">
    <property type="term" value="C:bacterial-type flagellum basal body"/>
    <property type="evidence" value="ECO:0007669"/>
    <property type="project" value="UniProtKB-SubCell"/>
</dbReference>
<evidence type="ECO:0000256" key="5">
    <source>
        <dbReference type="ARBA" id="ARBA00022989"/>
    </source>
</evidence>
<proteinExistence type="inferred from homology"/>
<dbReference type="InterPro" id="IPR052205">
    <property type="entry name" value="FliO/MopB"/>
</dbReference>
<dbReference type="EMBL" id="UINC01009871">
    <property type="protein sequence ID" value="SVA44134.1"/>
    <property type="molecule type" value="Genomic_DNA"/>
</dbReference>
<organism evidence="11">
    <name type="scientific">marine metagenome</name>
    <dbReference type="NCBI Taxonomy" id="408172"/>
    <lineage>
        <taxon>unclassified sequences</taxon>
        <taxon>metagenomes</taxon>
        <taxon>ecological metagenomes</taxon>
    </lineage>
</organism>
<evidence type="ECO:0000256" key="7">
    <source>
        <dbReference type="ARBA" id="ARBA00023143"/>
    </source>
</evidence>
<evidence type="ECO:0000256" key="2">
    <source>
        <dbReference type="ARBA" id="ARBA00004236"/>
    </source>
</evidence>
<evidence type="ECO:0008006" key="12">
    <source>
        <dbReference type="Google" id="ProtNLM"/>
    </source>
</evidence>
<dbReference type="PANTHER" id="PTHR38766:SF1">
    <property type="entry name" value="FLAGELLAR PROTEIN FLIO"/>
    <property type="match status" value="1"/>
</dbReference>
<dbReference type="PANTHER" id="PTHR38766">
    <property type="entry name" value="FLAGELLAR PROTEIN FLIO"/>
    <property type="match status" value="1"/>
</dbReference>
<gene>
    <name evidence="11" type="ORF">METZ01_LOCUS96988</name>
</gene>
<comment type="similarity">
    <text evidence="8">Belongs to the FliO/MopB family.</text>
</comment>
<keyword evidence="5 10" id="KW-1133">Transmembrane helix</keyword>
<evidence type="ECO:0000256" key="9">
    <source>
        <dbReference type="SAM" id="MobiDB-lite"/>
    </source>
</evidence>
<keyword evidence="7" id="KW-0975">Bacterial flagellum</keyword>
<comment type="subcellular location">
    <subcellularLocation>
        <location evidence="1">Bacterial flagellum basal body</location>
    </subcellularLocation>
    <subcellularLocation>
        <location evidence="2">Cell membrane</location>
    </subcellularLocation>
</comment>
<reference evidence="11" key="1">
    <citation type="submission" date="2018-05" db="EMBL/GenBank/DDBJ databases">
        <authorList>
            <person name="Lanie J.A."/>
            <person name="Ng W.-L."/>
            <person name="Kazmierczak K.M."/>
            <person name="Andrzejewski T.M."/>
            <person name="Davidsen T.M."/>
            <person name="Wayne K.J."/>
            <person name="Tettelin H."/>
            <person name="Glass J.I."/>
            <person name="Rusch D."/>
            <person name="Podicherti R."/>
            <person name="Tsui H.-C.T."/>
            <person name="Winkler M.E."/>
        </authorList>
    </citation>
    <scope>NUCLEOTIDE SEQUENCE</scope>
</reference>